<evidence type="ECO:0000313" key="5">
    <source>
        <dbReference type="Proteomes" id="UP000650524"/>
    </source>
</evidence>
<evidence type="ECO:0000313" key="4">
    <source>
        <dbReference type="EMBL" id="MBC8178995.1"/>
    </source>
</evidence>
<keyword evidence="1" id="KW-0269">Exonuclease</keyword>
<dbReference type="PANTHER" id="PTHR43694">
    <property type="entry name" value="RIBONUCLEASE J"/>
    <property type="match status" value="1"/>
</dbReference>
<evidence type="ECO:0000259" key="3">
    <source>
        <dbReference type="SMART" id="SM00849"/>
    </source>
</evidence>
<dbReference type="InterPro" id="IPR011108">
    <property type="entry name" value="RMMBL"/>
</dbReference>
<keyword evidence="1" id="KW-0378">Hydrolase</keyword>
<dbReference type="GO" id="GO:0003723">
    <property type="term" value="F:RNA binding"/>
    <property type="evidence" value="ECO:0007669"/>
    <property type="project" value="UniProtKB-KW"/>
</dbReference>
<gene>
    <name evidence="4" type="ORF">H8E19_16450</name>
</gene>
<keyword evidence="1" id="KW-0540">Nuclease</keyword>
<dbReference type="Proteomes" id="UP000650524">
    <property type="component" value="Unassembled WGS sequence"/>
</dbReference>
<proteinExistence type="predicted"/>
<dbReference type="Pfam" id="PF07521">
    <property type="entry name" value="RMMBL"/>
    <property type="match status" value="1"/>
</dbReference>
<evidence type="ECO:0000256" key="2">
    <source>
        <dbReference type="ARBA" id="ARBA00022884"/>
    </source>
</evidence>
<organism evidence="4 5">
    <name type="scientific">Candidatus Desulfacyla euxinica</name>
    <dbReference type="NCBI Taxonomy" id="2841693"/>
    <lineage>
        <taxon>Bacteria</taxon>
        <taxon>Deltaproteobacteria</taxon>
        <taxon>Candidatus Desulfacyla</taxon>
    </lineage>
</organism>
<name>A0A8J6N3H1_9DELT</name>
<protein>
    <submittedName>
        <fullName evidence="4">MBL fold metallo-hydrolase</fullName>
    </submittedName>
</protein>
<accession>A0A8J6N3H1</accession>
<dbReference type="AlphaFoldDB" id="A0A8J6N3H1"/>
<dbReference type="Pfam" id="PF00753">
    <property type="entry name" value="Lactamase_B"/>
    <property type="match status" value="1"/>
</dbReference>
<dbReference type="EMBL" id="JACNJD010000335">
    <property type="protein sequence ID" value="MBC8178995.1"/>
    <property type="molecule type" value="Genomic_DNA"/>
</dbReference>
<dbReference type="Gene3D" id="3.40.50.10710">
    <property type="entry name" value="Metallo-hydrolase/oxidoreductase"/>
    <property type="match status" value="1"/>
</dbReference>
<sequence>MRACIHRGSKQIGGSCVEIESCGQRLLVDFGLPLDAEENYSQYLPKIRGLDGSDPFLLGVLISHPHLDHFGLLAHISQKIPVGMGAAARRILEAAAPFMPGNWPTPPEGWNYRSGQSFDIGPFCVTPFLVDHSAYDAYALQIKSDGKSIFYTGDFRSHGRKAALFERLTANPPQSIDTMLLEGSSLGRIADSQQFPTEKEIENHLVHVFSTTEGLALIHTSGQNIDQIVSIFRASKRTGRKLIIDLYTAAILEATGNNNLPQSVWSDVALYVPHSQRVQIKENAWFDLLKRHSANRIFIEHLQQVSKKSTLLFRPLHRFDLERGECLSGATYIYSQWEGYWEQGSYDMVKDWLERHSIPKFSIHTSGHASPSELKKLVSAISPLNVVPIHSFFPEKYPELFPNVEAHNDGEWWEV</sequence>
<dbReference type="InterPro" id="IPR036866">
    <property type="entry name" value="RibonucZ/Hydroxyglut_hydro"/>
</dbReference>
<dbReference type="GO" id="GO:0004527">
    <property type="term" value="F:exonuclease activity"/>
    <property type="evidence" value="ECO:0007669"/>
    <property type="project" value="UniProtKB-KW"/>
</dbReference>
<dbReference type="Gene3D" id="3.60.15.10">
    <property type="entry name" value="Ribonuclease Z/Hydroxyacylglutathione hydrolase-like"/>
    <property type="match status" value="1"/>
</dbReference>
<dbReference type="PANTHER" id="PTHR43694:SF1">
    <property type="entry name" value="RIBONUCLEASE J"/>
    <property type="match status" value="1"/>
</dbReference>
<dbReference type="SUPFAM" id="SSF56281">
    <property type="entry name" value="Metallo-hydrolase/oxidoreductase"/>
    <property type="match status" value="1"/>
</dbReference>
<feature type="domain" description="Metallo-beta-lactamase" evidence="3">
    <location>
        <begin position="13"/>
        <end position="198"/>
    </location>
</feature>
<dbReference type="SMART" id="SM00849">
    <property type="entry name" value="Lactamase_B"/>
    <property type="match status" value="1"/>
</dbReference>
<reference evidence="4 5" key="1">
    <citation type="submission" date="2020-08" db="EMBL/GenBank/DDBJ databases">
        <title>Bridging the membrane lipid divide: bacteria of the FCB group superphylum have the potential to synthesize archaeal ether lipids.</title>
        <authorList>
            <person name="Villanueva L."/>
            <person name="Von Meijenfeldt F.A.B."/>
            <person name="Westbye A.B."/>
            <person name="Yadav S."/>
            <person name="Hopmans E.C."/>
            <person name="Dutilh B.E."/>
            <person name="Sinninghe Damste J.S."/>
        </authorList>
    </citation>
    <scope>NUCLEOTIDE SEQUENCE [LARGE SCALE GENOMIC DNA]</scope>
    <source>
        <strain evidence="4">NIOZ-UU27</strain>
    </source>
</reference>
<dbReference type="CDD" id="cd07732">
    <property type="entry name" value="metallo-hydrolase-like_MBL-fold"/>
    <property type="match status" value="1"/>
</dbReference>
<evidence type="ECO:0000256" key="1">
    <source>
        <dbReference type="ARBA" id="ARBA00022839"/>
    </source>
</evidence>
<comment type="caution">
    <text evidence="4">The sequence shown here is derived from an EMBL/GenBank/DDBJ whole genome shotgun (WGS) entry which is preliminary data.</text>
</comment>
<dbReference type="InterPro" id="IPR001279">
    <property type="entry name" value="Metallo-B-lactamas"/>
</dbReference>
<keyword evidence="2" id="KW-0694">RNA-binding</keyword>
<dbReference type="InterPro" id="IPR042173">
    <property type="entry name" value="RNase_J_2"/>
</dbReference>